<gene>
    <name evidence="1" type="ORF">ETB97_003700</name>
</gene>
<evidence type="ECO:0000313" key="1">
    <source>
        <dbReference type="EMBL" id="KAF5865442.1"/>
    </source>
</evidence>
<dbReference type="EMBL" id="SPNV01000019">
    <property type="protein sequence ID" value="KAF5865442.1"/>
    <property type="molecule type" value="Genomic_DNA"/>
</dbReference>
<comment type="caution">
    <text evidence="1">The sequence shown here is derived from an EMBL/GenBank/DDBJ whole genome shotgun (WGS) entry which is preliminary data.</text>
</comment>
<name>A0A8H6EAE5_PETAA</name>
<protein>
    <submittedName>
        <fullName evidence="1">Uncharacterized protein</fullName>
    </submittedName>
</protein>
<organism evidence="1 2">
    <name type="scientific">Petromyces alliaceus</name>
    <name type="common">Aspergillus alliaceus</name>
    <dbReference type="NCBI Taxonomy" id="209559"/>
    <lineage>
        <taxon>Eukaryota</taxon>
        <taxon>Fungi</taxon>
        <taxon>Dikarya</taxon>
        <taxon>Ascomycota</taxon>
        <taxon>Pezizomycotina</taxon>
        <taxon>Eurotiomycetes</taxon>
        <taxon>Eurotiomycetidae</taxon>
        <taxon>Eurotiales</taxon>
        <taxon>Aspergillaceae</taxon>
        <taxon>Aspergillus</taxon>
        <taxon>Aspergillus subgen. Circumdati</taxon>
    </lineage>
</organism>
<proteinExistence type="predicted"/>
<keyword evidence="2" id="KW-1185">Reference proteome</keyword>
<sequence length="119" mass="12430">MLEQDATADEIAAYSETVQVMPPLPAKDELAVGTESEVGISAAEDVAAFATLAIWAVRGSEFKGSVTQAQQFDHDLPFTTLDEAATVGAAAVPRMPVVAVIMLAVKVAQKLEAAVEEAE</sequence>
<accession>A0A8H6EAE5</accession>
<evidence type="ECO:0000313" key="2">
    <source>
        <dbReference type="Proteomes" id="UP000541154"/>
    </source>
</evidence>
<dbReference type="Proteomes" id="UP000541154">
    <property type="component" value="Unassembled WGS sequence"/>
</dbReference>
<reference evidence="1 2" key="1">
    <citation type="submission" date="2019-04" db="EMBL/GenBank/DDBJ databases">
        <title>Aspergillus burnettii sp. nov., novel species from soil in southeast Queensland.</title>
        <authorList>
            <person name="Gilchrist C.L.M."/>
            <person name="Pitt J.I."/>
            <person name="Lange L."/>
            <person name="Lacey H.J."/>
            <person name="Vuong D."/>
            <person name="Midgley D.J."/>
            <person name="Greenfield P."/>
            <person name="Bradbury M."/>
            <person name="Lacey E."/>
            <person name="Busk P.K."/>
            <person name="Pilgaard B."/>
            <person name="Chooi Y.H."/>
            <person name="Piggott A.M."/>
        </authorList>
    </citation>
    <scope>NUCLEOTIDE SEQUENCE [LARGE SCALE GENOMIC DNA]</scope>
    <source>
        <strain evidence="1 2">FRR 5400</strain>
    </source>
</reference>
<dbReference type="AlphaFoldDB" id="A0A8H6EAE5"/>